<dbReference type="GO" id="GO:0016051">
    <property type="term" value="P:carbohydrate biosynthetic process"/>
    <property type="evidence" value="ECO:0007669"/>
    <property type="project" value="InterPro"/>
</dbReference>
<dbReference type="SMART" id="SM00858">
    <property type="entry name" value="SAF"/>
    <property type="match status" value="1"/>
</dbReference>
<dbReference type="Pfam" id="PF03102">
    <property type="entry name" value="NeuB"/>
    <property type="match status" value="1"/>
</dbReference>
<dbReference type="Proteomes" id="UP000001979">
    <property type="component" value="Chromosome"/>
</dbReference>
<dbReference type="InterPro" id="IPR013974">
    <property type="entry name" value="SAF"/>
</dbReference>
<dbReference type="EC" id="2.5.1.5" evidence="2"/>
<dbReference type="GO" id="GO:0050462">
    <property type="term" value="F:N-acetylneuraminate synthase activity"/>
    <property type="evidence" value="ECO:0007669"/>
    <property type="project" value="UniProtKB-EC"/>
</dbReference>
<dbReference type="GO" id="GO:0033844">
    <property type="term" value="F:galactose-6-sulfurylase activity"/>
    <property type="evidence" value="ECO:0007669"/>
    <property type="project" value="UniProtKB-EC"/>
</dbReference>
<dbReference type="CDD" id="cd11615">
    <property type="entry name" value="SAF_NeuB_like"/>
    <property type="match status" value="1"/>
</dbReference>
<dbReference type="InterPro" id="IPR013132">
    <property type="entry name" value="PseI/NeuA/B-like_N"/>
</dbReference>
<dbReference type="AlphaFoldDB" id="Q12VN6"/>
<dbReference type="InterPro" id="IPR006190">
    <property type="entry name" value="SAF_AFP_Neu5Ac"/>
</dbReference>
<proteinExistence type="predicted"/>
<dbReference type="InterPro" id="IPR051690">
    <property type="entry name" value="PseI-like"/>
</dbReference>
<gene>
    <name evidence="2" type="ordered locus">Mbur_1586</name>
</gene>
<dbReference type="SUPFAM" id="SSF51569">
    <property type="entry name" value="Aldolase"/>
    <property type="match status" value="1"/>
</dbReference>
<feature type="domain" description="AFP-like" evidence="1">
    <location>
        <begin position="289"/>
        <end position="347"/>
    </location>
</feature>
<dbReference type="KEGG" id="mbu:Mbur_1586"/>
<dbReference type="HOGENOM" id="CLU_040465_0_0_2"/>
<dbReference type="Pfam" id="PF08666">
    <property type="entry name" value="SAF"/>
    <property type="match status" value="1"/>
</dbReference>
<evidence type="ECO:0000313" key="2">
    <source>
        <dbReference type="EMBL" id="ABE52490.1"/>
    </source>
</evidence>
<organism evidence="2 3">
    <name type="scientific">Methanococcoides burtonii (strain DSM 6242 / NBRC 107633 / OCM 468 / ACE-M)</name>
    <dbReference type="NCBI Taxonomy" id="259564"/>
    <lineage>
        <taxon>Archaea</taxon>
        <taxon>Methanobacteriati</taxon>
        <taxon>Methanobacteriota</taxon>
        <taxon>Stenosarchaea group</taxon>
        <taxon>Methanomicrobia</taxon>
        <taxon>Methanosarcinales</taxon>
        <taxon>Methanosarcinaceae</taxon>
        <taxon>Methanococcoides</taxon>
    </lineage>
</organism>
<sequence length="347" mass="38123">MQKMDRISENAPVFIIAEAGVNHNGSIALAKQLIDVAAKSNADAVKFQTFVTEDVVSINTPKAEYQKHTTESSESQFEMIKKLELSKTDHKELMKHAEQKNIMFLSTPFDERSVDLLVELGVPLIKISSGEITNHPLLKYISRKGIPIILSTGMSTLEEVAEAVSVIKDAGCEDLTLLHCTSSYPARVEDCNLLTMETMADVFDVQVGYSDHTSGICVPLAAAAMGACVIEKHFTLDKNLTGPDHMASLEPTELEEMVRGIRLVEKARGSSVKAPVESELEVRDIVRRSIVAKVNIPAGTVIAEDLLAFKRPGVGMPPKYLDRLIGKVPISEIKKDSLINFEMFETI</sequence>
<dbReference type="InterPro" id="IPR036732">
    <property type="entry name" value="AFP_Neu5c_C_sf"/>
</dbReference>
<protein>
    <submittedName>
        <fullName evidence="2">N-acetylneuraminic acid synthase/N-acetylneuraminate-9-phosphate synthase</fullName>
        <ecNumber evidence="2">2.5.1.5</ecNumber>
        <ecNumber evidence="2">2.5.1.56</ecNumber>
    </submittedName>
</protein>
<dbReference type="EC" id="2.5.1.56" evidence="2"/>
<dbReference type="EMBL" id="CP000300">
    <property type="protein sequence ID" value="ABE52490.1"/>
    <property type="molecule type" value="Genomic_DNA"/>
</dbReference>
<dbReference type="NCBIfam" id="TIGR03569">
    <property type="entry name" value="NeuB_NnaB"/>
    <property type="match status" value="1"/>
</dbReference>
<keyword evidence="3" id="KW-1185">Reference proteome</keyword>
<dbReference type="Gene3D" id="3.20.20.70">
    <property type="entry name" value="Aldolase class I"/>
    <property type="match status" value="1"/>
</dbReference>
<evidence type="ECO:0000259" key="1">
    <source>
        <dbReference type="PROSITE" id="PS50844"/>
    </source>
</evidence>
<dbReference type="PANTHER" id="PTHR42966:SF1">
    <property type="entry name" value="SIALIC ACID SYNTHASE"/>
    <property type="match status" value="1"/>
</dbReference>
<evidence type="ECO:0000313" key="3">
    <source>
        <dbReference type="Proteomes" id="UP000001979"/>
    </source>
</evidence>
<dbReference type="GO" id="GO:0047444">
    <property type="term" value="F:N-acylneuraminate-9-phosphate synthase activity"/>
    <property type="evidence" value="ECO:0007669"/>
    <property type="project" value="TreeGrafter"/>
</dbReference>
<dbReference type="InterPro" id="IPR013785">
    <property type="entry name" value="Aldolase_TIM"/>
</dbReference>
<dbReference type="STRING" id="259564.Mbur_1586"/>
<reference evidence="3" key="1">
    <citation type="journal article" date="2009" name="ISME J.">
        <title>The genome sequence of the psychrophilic archaeon, Methanococcoides burtonii: the role of genome evolution in cold adaptation.</title>
        <authorList>
            <person name="Allen M.A."/>
            <person name="Lauro F.M."/>
            <person name="Williams T.J."/>
            <person name="Burg D."/>
            <person name="Siddiqui K.S."/>
            <person name="De Francisci D."/>
            <person name="Chong K.W."/>
            <person name="Pilak O."/>
            <person name="Chew H.H."/>
            <person name="De Maere M.Z."/>
            <person name="Ting L."/>
            <person name="Katrib M."/>
            <person name="Ng C."/>
            <person name="Sowers K.R."/>
            <person name="Galperin M.Y."/>
            <person name="Anderson I.J."/>
            <person name="Ivanova N."/>
            <person name="Dalin E."/>
            <person name="Martinez M."/>
            <person name="Lapidus A."/>
            <person name="Hauser L."/>
            <person name="Land M."/>
            <person name="Thomas T."/>
            <person name="Cavicchioli R."/>
        </authorList>
    </citation>
    <scope>NUCLEOTIDE SEQUENCE [LARGE SCALE GENOMIC DNA]</scope>
    <source>
        <strain evidence="3">DSM 6242 / NBRC 107633 / OCM 468 / ACE-M</strain>
    </source>
</reference>
<dbReference type="SUPFAM" id="SSF51269">
    <property type="entry name" value="AFP III-like domain"/>
    <property type="match status" value="1"/>
</dbReference>
<dbReference type="Gene3D" id="3.90.1210.10">
    <property type="entry name" value="Antifreeze-like/N-acetylneuraminic acid synthase C-terminal domain"/>
    <property type="match status" value="1"/>
</dbReference>
<keyword evidence="2" id="KW-0808">Transferase</keyword>
<name>Q12VN6_METBU</name>
<dbReference type="InterPro" id="IPR020007">
    <property type="entry name" value="NeuB/NeuA"/>
</dbReference>
<dbReference type="PANTHER" id="PTHR42966">
    <property type="entry name" value="N-ACETYLNEURAMINATE SYNTHASE"/>
    <property type="match status" value="1"/>
</dbReference>
<dbReference type="InterPro" id="IPR057736">
    <property type="entry name" value="SAF_PseI/NeuA/NeuB"/>
</dbReference>
<dbReference type="PROSITE" id="PS50844">
    <property type="entry name" value="AFP_LIKE"/>
    <property type="match status" value="1"/>
</dbReference>
<accession>Q12VN6</accession>